<name>A0A0M4LI08_9GAMM</name>
<dbReference type="GO" id="GO:0005886">
    <property type="term" value="C:plasma membrane"/>
    <property type="evidence" value="ECO:0007669"/>
    <property type="project" value="UniProtKB-SubCell"/>
</dbReference>
<protein>
    <recommendedName>
        <fullName evidence="6">SURF1-like protein</fullName>
    </recommendedName>
</protein>
<dbReference type="InterPro" id="IPR045214">
    <property type="entry name" value="Surf1/Surf4"/>
</dbReference>
<organism evidence="7 8">
    <name type="scientific">Candidatus Pseudothioglobus singularis PS1</name>
    <dbReference type="NCBI Taxonomy" id="1125411"/>
    <lineage>
        <taxon>Bacteria</taxon>
        <taxon>Pseudomonadati</taxon>
        <taxon>Pseudomonadota</taxon>
        <taxon>Gammaproteobacteria</taxon>
        <taxon>Candidatus Pseudothioglobaceae</taxon>
        <taxon>Candidatus Pseudothioglobus</taxon>
    </lineage>
</organism>
<comment type="subcellular location">
    <subcellularLocation>
        <location evidence="6">Cell membrane</location>
        <topology evidence="6">Multi-pass membrane protein</topology>
    </subcellularLocation>
    <subcellularLocation>
        <location evidence="1">Membrane</location>
    </subcellularLocation>
</comment>
<accession>A0A0M4LI08</accession>
<gene>
    <name evidence="7" type="ORF">W908_08585</name>
</gene>
<keyword evidence="8" id="KW-1185">Reference proteome</keyword>
<evidence type="ECO:0000313" key="7">
    <source>
        <dbReference type="EMBL" id="ALE02552.1"/>
    </source>
</evidence>
<evidence type="ECO:0000313" key="8">
    <source>
        <dbReference type="Proteomes" id="UP000068905"/>
    </source>
</evidence>
<evidence type="ECO:0000256" key="6">
    <source>
        <dbReference type="RuleBase" id="RU363076"/>
    </source>
</evidence>
<dbReference type="PROSITE" id="PS50895">
    <property type="entry name" value="SURF1"/>
    <property type="match status" value="1"/>
</dbReference>
<evidence type="ECO:0000256" key="1">
    <source>
        <dbReference type="ARBA" id="ARBA00004370"/>
    </source>
</evidence>
<keyword evidence="4 6" id="KW-1133">Transmembrane helix</keyword>
<dbReference type="PANTHER" id="PTHR23427:SF2">
    <property type="entry name" value="SURFEIT LOCUS PROTEIN 1"/>
    <property type="match status" value="1"/>
</dbReference>
<reference evidence="7 8" key="1">
    <citation type="journal article" date="2015" name="Genome Announc.">
        <title>Genome Sequence of 'Candidatus Thioglobus singularis' Strain PS1, a Mixotroph from the SUP05 Clade of Marine Gammaproteobacteria.</title>
        <authorList>
            <person name="Marshall K.T."/>
            <person name="Morris R.M."/>
        </authorList>
    </citation>
    <scope>NUCLEOTIDE SEQUENCE [LARGE SCALE GENOMIC DNA]</scope>
    <source>
        <strain evidence="7 8">PS1</strain>
    </source>
</reference>
<dbReference type="PANTHER" id="PTHR23427">
    <property type="entry name" value="SURFEIT LOCUS PROTEIN"/>
    <property type="match status" value="1"/>
</dbReference>
<dbReference type="InterPro" id="IPR002994">
    <property type="entry name" value="Surf1/Shy1"/>
</dbReference>
<feature type="transmembrane region" description="Helical" evidence="6">
    <location>
        <begin position="208"/>
        <end position="227"/>
    </location>
</feature>
<dbReference type="EMBL" id="CP006911">
    <property type="protein sequence ID" value="ALE02552.1"/>
    <property type="molecule type" value="Genomic_DNA"/>
</dbReference>
<comment type="similarity">
    <text evidence="2 6">Belongs to the SURF1 family.</text>
</comment>
<dbReference type="OrthoDB" id="9789940at2"/>
<evidence type="ECO:0000256" key="5">
    <source>
        <dbReference type="ARBA" id="ARBA00023136"/>
    </source>
</evidence>
<sequence>MSFRFLIPSVLIVATIAFLTSLGFWQLDRANEKRAIEASIQKANTGIVELIADENRLLEKEYYQVRLKGQYQSNKQFIYDNQIVDQVSGYYVLTPFKLENQPSAIIINRGFIPWNGDREKLADVSIKKTKSEIKVQISKPIKRIELKSSEIGNNFPVLIQAVDLVKMSELAGIDFSSMVGLLDASMDDGFVRKWVPYTGSIEKHIGYAVQWFLMAIVLGIIGIRIAIKQRKK</sequence>
<keyword evidence="3 6" id="KW-0812">Transmembrane</keyword>
<dbReference type="STRING" id="1125411.W908_08585"/>
<dbReference type="RefSeq" id="WP_053820733.1">
    <property type="nucleotide sequence ID" value="NZ_CP006911.1"/>
</dbReference>
<proteinExistence type="inferred from homology"/>
<dbReference type="Pfam" id="PF02104">
    <property type="entry name" value="SURF1"/>
    <property type="match status" value="1"/>
</dbReference>
<dbReference type="AlphaFoldDB" id="A0A0M4LI08"/>
<evidence type="ECO:0000256" key="4">
    <source>
        <dbReference type="ARBA" id="ARBA00022989"/>
    </source>
</evidence>
<keyword evidence="5 6" id="KW-0472">Membrane</keyword>
<dbReference type="KEGG" id="tsn:W908_08585"/>
<comment type="caution">
    <text evidence="6">Lacks conserved residue(s) required for the propagation of feature annotation.</text>
</comment>
<evidence type="ECO:0000256" key="2">
    <source>
        <dbReference type="ARBA" id="ARBA00007165"/>
    </source>
</evidence>
<dbReference type="CDD" id="cd06662">
    <property type="entry name" value="SURF1"/>
    <property type="match status" value="1"/>
</dbReference>
<keyword evidence="6" id="KW-1003">Cell membrane</keyword>
<evidence type="ECO:0000256" key="3">
    <source>
        <dbReference type="ARBA" id="ARBA00022692"/>
    </source>
</evidence>
<dbReference type="Proteomes" id="UP000068905">
    <property type="component" value="Chromosome"/>
</dbReference>